<reference evidence="1 2" key="1">
    <citation type="submission" date="2017-11" db="EMBL/GenBank/DDBJ databases">
        <authorList>
            <person name="Han C.G."/>
        </authorList>
    </citation>
    <scope>NUCLEOTIDE SEQUENCE [LARGE SCALE GENOMIC DNA]</scope>
    <source>
        <strain evidence="1 2">A8</strain>
    </source>
</reference>
<gene>
    <name evidence="1" type="ORF">CWN47_37455</name>
</gene>
<evidence type="ECO:0000313" key="2">
    <source>
        <dbReference type="Proteomes" id="UP000234412"/>
    </source>
</evidence>
<comment type="caution">
    <text evidence="1">The sequence shown here is derived from an EMBL/GenBank/DDBJ whole genome shotgun (WGS) entry which is preliminary data.</text>
</comment>
<protein>
    <submittedName>
        <fullName evidence="1">DNA-3-methyladenine glycosylase I</fullName>
    </submittedName>
</protein>
<dbReference type="AlphaFoldDB" id="A0A2N4YNN7"/>
<feature type="non-terminal residue" evidence="1">
    <location>
        <position position="1"/>
    </location>
</feature>
<evidence type="ECO:0000313" key="1">
    <source>
        <dbReference type="EMBL" id="PLM80395.1"/>
    </source>
</evidence>
<sequence>CGLVNDHITGCFCHPGGQDDPQVGH</sequence>
<dbReference type="EMBL" id="PIDP01002603">
    <property type="protein sequence ID" value="PLM80395.1"/>
    <property type="molecule type" value="Genomic_DNA"/>
</dbReference>
<organism evidence="1 2">
    <name type="scientific">Klebsiella variicola</name>
    <dbReference type="NCBI Taxonomy" id="244366"/>
    <lineage>
        <taxon>Bacteria</taxon>
        <taxon>Pseudomonadati</taxon>
        <taxon>Pseudomonadota</taxon>
        <taxon>Gammaproteobacteria</taxon>
        <taxon>Enterobacterales</taxon>
        <taxon>Enterobacteriaceae</taxon>
        <taxon>Klebsiella/Raoultella group</taxon>
        <taxon>Klebsiella</taxon>
        <taxon>Klebsiella pneumoniae complex</taxon>
    </lineage>
</organism>
<accession>A0A2N4YNN7</accession>
<dbReference type="Proteomes" id="UP000234412">
    <property type="component" value="Unassembled WGS sequence"/>
</dbReference>
<proteinExistence type="predicted"/>
<name>A0A2N4YNN7_KLEVA</name>
<reference evidence="1 2" key="2">
    <citation type="submission" date="2018-01" db="EMBL/GenBank/DDBJ databases">
        <title>Genomic study of Klebsiella pneumoniae.</title>
        <authorList>
            <person name="Yang Y."/>
            <person name="Bicalho R."/>
        </authorList>
    </citation>
    <scope>NUCLEOTIDE SEQUENCE [LARGE SCALE GENOMIC DNA]</scope>
    <source>
        <strain evidence="1 2">A8</strain>
    </source>
</reference>